<dbReference type="Gene3D" id="3.40.30.10">
    <property type="entry name" value="Glutaredoxin"/>
    <property type="match status" value="1"/>
</dbReference>
<dbReference type="Proteomes" id="UP001245285">
    <property type="component" value="Unassembled WGS sequence"/>
</dbReference>
<dbReference type="PANTHER" id="PTHR13887">
    <property type="entry name" value="GLUTATHIONE S-TRANSFERASE KAPPA"/>
    <property type="match status" value="1"/>
</dbReference>
<accession>A0ABU3CN96</accession>
<evidence type="ECO:0000313" key="2">
    <source>
        <dbReference type="EMBL" id="MDT0647712.1"/>
    </source>
</evidence>
<proteinExistence type="predicted"/>
<reference evidence="2 3" key="1">
    <citation type="submission" date="2023-09" db="EMBL/GenBank/DDBJ databases">
        <authorList>
            <person name="Rey-Velasco X."/>
        </authorList>
    </citation>
    <scope>NUCLEOTIDE SEQUENCE [LARGE SCALE GENOMIC DNA]</scope>
    <source>
        <strain evidence="2 3">F260</strain>
    </source>
</reference>
<evidence type="ECO:0000313" key="3">
    <source>
        <dbReference type="Proteomes" id="UP001245285"/>
    </source>
</evidence>
<dbReference type="InterPro" id="IPR001853">
    <property type="entry name" value="DSBA-like_thioredoxin_dom"/>
</dbReference>
<dbReference type="SUPFAM" id="SSF52833">
    <property type="entry name" value="Thioredoxin-like"/>
    <property type="match status" value="1"/>
</dbReference>
<feature type="domain" description="DSBA-like thioredoxin" evidence="1">
    <location>
        <begin position="9"/>
        <end position="212"/>
    </location>
</feature>
<dbReference type="EMBL" id="JAVRHO010000020">
    <property type="protein sequence ID" value="MDT0647712.1"/>
    <property type="molecule type" value="Genomic_DNA"/>
</dbReference>
<dbReference type="CDD" id="cd03024">
    <property type="entry name" value="DsbA_FrnE"/>
    <property type="match status" value="1"/>
</dbReference>
<evidence type="ECO:0000259" key="1">
    <source>
        <dbReference type="Pfam" id="PF01323"/>
    </source>
</evidence>
<protein>
    <submittedName>
        <fullName evidence="2">DsbA family oxidoreductase</fullName>
    </submittedName>
</protein>
<gene>
    <name evidence="2" type="ORF">RM545_13510</name>
</gene>
<keyword evidence="3" id="KW-1185">Reference proteome</keyword>
<organism evidence="2 3">
    <name type="scientific">Autumnicola lenta</name>
    <dbReference type="NCBI Taxonomy" id="3075593"/>
    <lineage>
        <taxon>Bacteria</taxon>
        <taxon>Pseudomonadati</taxon>
        <taxon>Bacteroidota</taxon>
        <taxon>Flavobacteriia</taxon>
        <taxon>Flavobacteriales</taxon>
        <taxon>Flavobacteriaceae</taxon>
        <taxon>Autumnicola</taxon>
    </lineage>
</organism>
<dbReference type="PANTHER" id="PTHR13887:SF41">
    <property type="entry name" value="THIOREDOXIN SUPERFAMILY PROTEIN"/>
    <property type="match status" value="1"/>
</dbReference>
<comment type="caution">
    <text evidence="2">The sequence shown here is derived from an EMBL/GenBank/DDBJ whole genome shotgun (WGS) entry which is preliminary data.</text>
</comment>
<dbReference type="RefSeq" id="WP_311495814.1">
    <property type="nucleotide sequence ID" value="NZ_JAVRHO010000020.1"/>
</dbReference>
<sequence>MNKTKVMIQVDIWSDVRCPFCYIGKHRFESALENFSHKEDVEIEWHSFQLDANIETNPEISTLEYLAKAKNISAEQAKEMFAGAQKMASETGLEMNLETSVVANSYKSHLLIQLGKSKNLANEVEEALFKAHFTDAKNIDDKEVLAEIAKFLGIAETEAREALNSSNFAAAVKEDELQAQRIGVRGVPFFVFNNKYAVSGAQASDTFLEVLQKVWQETSA</sequence>
<dbReference type="InterPro" id="IPR036249">
    <property type="entry name" value="Thioredoxin-like_sf"/>
</dbReference>
<name>A0ABU3CN96_9FLAO</name>
<dbReference type="Pfam" id="PF01323">
    <property type="entry name" value="DSBA"/>
    <property type="match status" value="1"/>
</dbReference>